<evidence type="ECO:0000256" key="2">
    <source>
        <dbReference type="SAM" id="MobiDB-lite"/>
    </source>
</evidence>
<name>A0A2N1EAI6_PSEFL</name>
<dbReference type="EMBL" id="NVXX01000010">
    <property type="protein sequence ID" value="PKH23446.1"/>
    <property type="molecule type" value="Genomic_DNA"/>
</dbReference>
<dbReference type="Pfam" id="PF20178">
    <property type="entry name" value="ToxA_N"/>
    <property type="match status" value="1"/>
</dbReference>
<evidence type="ECO:0000256" key="1">
    <source>
        <dbReference type="SAM" id="Coils"/>
    </source>
</evidence>
<comment type="caution">
    <text evidence="4">The sequence shown here is derived from an EMBL/GenBank/DDBJ whole genome shotgun (WGS) entry which is preliminary data.</text>
</comment>
<organism evidence="4 5">
    <name type="scientific">Pseudomonas fluorescens</name>
    <dbReference type="NCBI Taxonomy" id="294"/>
    <lineage>
        <taxon>Bacteria</taxon>
        <taxon>Pseudomonadati</taxon>
        <taxon>Pseudomonadota</taxon>
        <taxon>Gammaproteobacteria</taxon>
        <taxon>Pseudomonadales</taxon>
        <taxon>Pseudomonadaceae</taxon>
        <taxon>Pseudomonas</taxon>
    </lineage>
</organism>
<sequence>MTDTPDVNLNDFGVSRLLPPANTDENLLLDATQRWQDCCKDMRELMAGTPSVRTVINQMLQQQLQLDGERTGLKFLATQTRGSSLLSINEACLYMQQHPSLDTTQVPEGALIYLPANHRLSGYTVPMVLDELKGLDLEQAIKDAWTRHFLNNRAPNQPVSCRTRATALYKIHFEASGEALLAQGAISAAALNPMFAIIDPLLAEPGAEKICTEHIVLKRPTADALILPGAWVLTLDTDQPVSQLLYLPAHQPAWRTFAKRTDMERWLIDHQQVLFSTSTPDPLATIDYRLKTNPLESGISHWLNLLADAQYREAIKPVPGIEIDNANLARLPIEAFDKQRQSQSLFAPAPEPPTPSPLEEGTLAQFGLLYPGLPLSQRQARVLQQRTALDTLLGEGTPAAERDTRLQQFKQQLDELRVQQHASGTAARLMLERRPCDLATLNTQFTALYNARVAGLRIEAQIQRALHQISADELKLLEVILDSPVAADRLVEVAACSMTLSVTHQTNATKKITESELKGPLVFTAATALKSPATTAASYMVYWPGTGGALQRFTSRQALEEALFKITPQDDQLALVLKELTGNPFEHSLSLQQVYFEERAAQLRSTYATPDDADKLAECLQKLREETLDNLRVPEHSAREAAYLEIVEQHNSGHLAQKLPTWLVTQTEEQRESLNARLKAYIPALVRAQALLVQSLPPRDEFVRLTIDSRVRKDFSITQGFSLQLDLPDSTRDIQDPVTGGSGVGATAVKVTTAPSLKRSKMSLDELALKNIDSSLGKRLHYMTLDVTADDTAELNRLKAGINGAYLVKMVSDLNLAKAYETRIYQAFRGTSQESTFQRDYRRECLTEPLRLMLQIQGQMAFMQGHINADDLRVWTTAIHADTHNAWQVGTQRIALLPATLVDDSDNNRYGTVTLSGISFIQEKTSGVTLLYLPDAPDERCLRRFDSLEQARKKLFDLCNLDTMVKYVASRALTAEVQSHINRIDQAMVKSYDAVIGVGFPWPVTTSLAAHQLDTHMGRLIEGNRNDARSNEDLADAKYALKTGVLLNGIKIALGFIPLIGTAVSLADAVTSLYAAVDAFRKDDVHHGIEQLASVFESLVYAGMDAATFAALPPARPSTASTLTRQHQARYTGRPAFWRNLKTREVKRTTAHRFAGYEFDQPLELGSLQAVQTGPYRHTLRHTSGEHFIADGGRYFKVRFEPTAHEMRLVAKAKLYSPVIAFDEAQQWNTYSALHGGHLTGYGGGSRRGQGTSRAGSSVPPAVNRQLPQAALEVHMQRLELNRSLIRRYNELVDQIAQSDIKLKKHLDDYPDANVVSAQKTNDSRALDIALTKDIEDATNMHTSFEDARQKQIRLPEFDIPQELSKTAQIVSDRLNRLLEHANNRLLALTERAIAITQELNSASLGHGRRKALTLEIRQCRLDLLDELKRVEAFKKEMNTWTKRITVKSKRTELATYLDEWKKKFTDLRIASIRSGNLLQALTPEPTVRSIDWVYLETAVQTARKRFDRASTTHMTLREVGLDVVERNRVLQNCIEVYQELSLDLITWQERSPSHFDQRFLSLLQDDLRSLIKKAQRAMPASERRRTDTRKVFETEDGQLLIGTEIPAGQQSPRQFMTQDADGATIEVWDKIGDGETFRLNPTHSGSVAASPKLPTDVKVIVAEASARLDAVDAVENKVRGYKTMEPVNLEHMLVSEAKGLRTRARTVQGLEADNPIVEKLRNRASALEQSGQALRIQRSLESNTPTEGYLDYLIQKGRVVIRKKGTRQKLRDKRPDGQDDYLQEYEVYSTTKQGKADKLIWYAHFHYVTPRSPFGSFEKAHIKRYDQQYLGMKWRAAQAGAGATFADVEIWRGNIDKPLARQHFEALE</sequence>
<protein>
    <recommendedName>
        <fullName evidence="3">Dermonecrotic toxin N-terminal domain-containing protein</fullName>
    </recommendedName>
</protein>
<dbReference type="RefSeq" id="WP_101219467.1">
    <property type="nucleotide sequence ID" value="NZ_KZ477990.1"/>
</dbReference>
<evidence type="ECO:0000313" key="4">
    <source>
        <dbReference type="EMBL" id="PKH23446.1"/>
    </source>
</evidence>
<feature type="coiled-coil region" evidence="1">
    <location>
        <begin position="1372"/>
        <end position="1399"/>
    </location>
</feature>
<proteinExistence type="predicted"/>
<evidence type="ECO:0000313" key="5">
    <source>
        <dbReference type="Proteomes" id="UP000233564"/>
    </source>
</evidence>
<feature type="compositionally biased region" description="Low complexity" evidence="2">
    <location>
        <begin position="1249"/>
        <end position="1258"/>
    </location>
</feature>
<feature type="region of interest" description="Disordered" evidence="2">
    <location>
        <begin position="1242"/>
        <end position="1262"/>
    </location>
</feature>
<keyword evidence="1" id="KW-0175">Coiled coil</keyword>
<dbReference type="InterPro" id="IPR046673">
    <property type="entry name" value="ToxA_N"/>
</dbReference>
<dbReference type="Proteomes" id="UP000233564">
    <property type="component" value="Unassembled WGS sequence"/>
</dbReference>
<reference evidence="4 5" key="1">
    <citation type="submission" date="2017-08" db="EMBL/GenBank/DDBJ databases">
        <authorList>
            <person name="de Groot N.N."/>
        </authorList>
    </citation>
    <scope>NUCLEOTIDE SEQUENCE [LARGE SCALE GENOMIC DNA]</scope>
    <source>
        <strain evidence="4 5">PfR 37</strain>
    </source>
</reference>
<gene>
    <name evidence="4" type="ORF">CIB54_08345</name>
</gene>
<evidence type="ECO:0000259" key="3">
    <source>
        <dbReference type="Pfam" id="PF20178"/>
    </source>
</evidence>
<feature type="domain" description="Dermonecrotic toxin N-terminal" evidence="3">
    <location>
        <begin position="728"/>
        <end position="971"/>
    </location>
</feature>
<accession>A0A2N1EAI6</accession>